<dbReference type="AlphaFoldDB" id="A0A0U5ETL2"/>
<proteinExistence type="predicted"/>
<accession>A0A0U5ETL2</accession>
<keyword evidence="2" id="KW-1185">Reference proteome</keyword>
<protein>
    <submittedName>
        <fullName evidence="1">Uncharacterized protein</fullName>
    </submittedName>
</protein>
<name>A0A0U5ETL2_9PROT</name>
<gene>
    <name evidence="1" type="ORF">ASN_805</name>
</gene>
<reference evidence="2" key="1">
    <citation type="submission" date="2014-09" db="EMBL/GenBank/DDBJ databases">
        <authorList>
            <person name="Illeghems K.G."/>
        </authorList>
    </citation>
    <scope>NUCLEOTIDE SEQUENCE [LARGE SCALE GENOMIC DNA]</scope>
    <source>
        <strain evidence="2">108B</strain>
    </source>
</reference>
<dbReference type="EMBL" id="LN606600">
    <property type="protein sequence ID" value="CEF40208.1"/>
    <property type="molecule type" value="Genomic_DNA"/>
</dbReference>
<dbReference type="KEGG" id="asz:ASN_805"/>
<evidence type="ECO:0000313" key="1">
    <source>
        <dbReference type="EMBL" id="CEF40208.1"/>
    </source>
</evidence>
<organism evidence="1 2">
    <name type="scientific">Acetobacter senegalensis</name>
    <dbReference type="NCBI Taxonomy" id="446692"/>
    <lineage>
        <taxon>Bacteria</taxon>
        <taxon>Pseudomonadati</taxon>
        <taxon>Pseudomonadota</taxon>
        <taxon>Alphaproteobacteria</taxon>
        <taxon>Acetobacterales</taxon>
        <taxon>Acetobacteraceae</taxon>
        <taxon>Acetobacter</taxon>
    </lineage>
</organism>
<dbReference type="PATRIC" id="fig|446692.3.peg.788"/>
<evidence type="ECO:0000313" key="2">
    <source>
        <dbReference type="Proteomes" id="UP000056109"/>
    </source>
</evidence>
<sequence length="31" mass="3752">MFVLYREDPQSSYTGLTRHRATERRLVLIQD</sequence>
<dbReference type="Proteomes" id="UP000056109">
    <property type="component" value="Chromosome I"/>
</dbReference>